<accession>A0ABS0C769</accession>
<evidence type="ECO:0000313" key="3">
    <source>
        <dbReference type="Proteomes" id="UP000807309"/>
    </source>
</evidence>
<dbReference type="SUPFAM" id="SSF103481">
    <property type="entry name" value="Multidrug resistance efflux transporter EmrE"/>
    <property type="match status" value="1"/>
</dbReference>
<feature type="transmembrane region" description="Helical" evidence="1">
    <location>
        <begin position="83"/>
        <end position="103"/>
    </location>
</feature>
<keyword evidence="1" id="KW-1133">Transmembrane helix</keyword>
<dbReference type="Proteomes" id="UP000807309">
    <property type="component" value="Unassembled WGS sequence"/>
</dbReference>
<gene>
    <name evidence="2" type="ORF">IU470_14060</name>
</gene>
<dbReference type="EMBL" id="JADLRE010000009">
    <property type="protein sequence ID" value="MBF6226219.1"/>
    <property type="molecule type" value="Genomic_DNA"/>
</dbReference>
<feature type="transmembrane region" description="Helical" evidence="1">
    <location>
        <begin position="29"/>
        <end position="47"/>
    </location>
</feature>
<feature type="transmembrane region" description="Helical" evidence="1">
    <location>
        <begin position="231"/>
        <end position="248"/>
    </location>
</feature>
<proteinExistence type="predicted"/>
<dbReference type="InterPro" id="IPR037185">
    <property type="entry name" value="EmrE-like"/>
</dbReference>
<evidence type="ECO:0000313" key="2">
    <source>
        <dbReference type="EMBL" id="MBF6226219.1"/>
    </source>
</evidence>
<evidence type="ECO:0000256" key="1">
    <source>
        <dbReference type="SAM" id="Phobius"/>
    </source>
</evidence>
<reference evidence="2 3" key="1">
    <citation type="submission" date="2020-10" db="EMBL/GenBank/DDBJ databases">
        <title>Identification of Nocardia species via Next-generation sequencing and recognition of intraspecies genetic diversity.</title>
        <authorList>
            <person name="Li P."/>
            <person name="Li P."/>
            <person name="Lu B."/>
        </authorList>
    </citation>
    <scope>NUCLEOTIDE SEQUENCE [LARGE SCALE GENOMIC DNA]</scope>
    <source>
        <strain evidence="2 3">N-11</strain>
    </source>
</reference>
<comment type="caution">
    <text evidence="2">The sequence shown here is derived from an EMBL/GenBank/DDBJ whole genome shotgun (WGS) entry which is preliminary data.</text>
</comment>
<feature type="transmembrane region" description="Helical" evidence="1">
    <location>
        <begin position="59"/>
        <end position="77"/>
    </location>
</feature>
<feature type="transmembrane region" description="Helical" evidence="1">
    <location>
        <begin position="140"/>
        <end position="162"/>
    </location>
</feature>
<keyword evidence="1" id="KW-0472">Membrane</keyword>
<sequence length="277" mass="28325">MALLVAGTSLWGLFSAGLALLGSDRAGPLVAMSAATPLLIVAAVSGRRPGRELRSHPRIYIQLGLLEAVNISLYVAALTIGPVPVVVALHLASPIMLLFLAVVTGKRAMNVRVVVELLLLASAIVLVSARPGAEIGSSSALIGCGLALGSAAAVTALIVLVARESPDRDPTVSAGLQLAVAGVLTAPFLLTMTTWDWGRMLAELGLGAALLGPGFALYWRAMRRLSPPIAGALGVNEAVVASIVIAALDRSQLSLPTVLGGVLVAAAVLLDAEERIY</sequence>
<feature type="transmembrane region" description="Helical" evidence="1">
    <location>
        <begin position="254"/>
        <end position="272"/>
    </location>
</feature>
<name>A0ABS0C769_9NOCA</name>
<keyword evidence="1" id="KW-0812">Transmembrane</keyword>
<feature type="transmembrane region" description="Helical" evidence="1">
    <location>
        <begin position="110"/>
        <end position="128"/>
    </location>
</feature>
<protein>
    <submittedName>
        <fullName evidence="2">DMT family transporter</fullName>
    </submittedName>
</protein>
<dbReference type="RefSeq" id="WP_195033367.1">
    <property type="nucleotide sequence ID" value="NZ_JADLRE010000009.1"/>
</dbReference>
<feature type="transmembrane region" description="Helical" evidence="1">
    <location>
        <begin position="201"/>
        <end position="219"/>
    </location>
</feature>
<feature type="transmembrane region" description="Helical" evidence="1">
    <location>
        <begin position="174"/>
        <end position="195"/>
    </location>
</feature>
<organism evidence="2 3">
    <name type="scientific">Nocardia abscessus</name>
    <dbReference type="NCBI Taxonomy" id="120957"/>
    <lineage>
        <taxon>Bacteria</taxon>
        <taxon>Bacillati</taxon>
        <taxon>Actinomycetota</taxon>
        <taxon>Actinomycetes</taxon>
        <taxon>Mycobacteriales</taxon>
        <taxon>Nocardiaceae</taxon>
        <taxon>Nocardia</taxon>
    </lineage>
</organism>
<keyword evidence="3" id="KW-1185">Reference proteome</keyword>